<protein>
    <submittedName>
        <fullName evidence="1">Uncharacterized protein</fullName>
    </submittedName>
</protein>
<dbReference type="GeneID" id="63209242"/>
<gene>
    <name evidence="1" type="primary">135</name>
    <name evidence="1" type="ORF">KRYPTON555_135</name>
</gene>
<organism evidence="1 2">
    <name type="scientific">Mycobacterium phage Krypton555</name>
    <dbReference type="NCBI Taxonomy" id="2015885"/>
    <lineage>
        <taxon>Viruses</taxon>
        <taxon>Duplodnaviria</taxon>
        <taxon>Heunggongvirae</taxon>
        <taxon>Uroviricota</taxon>
        <taxon>Caudoviricetes</taxon>
        <taxon>Vilmaviridae</taxon>
        <taxon>Lclasvirinae</taxon>
        <taxon>Lumosvirus</taxon>
        <taxon>Lumosvirus krypton555</taxon>
    </lineage>
</organism>
<dbReference type="Proteomes" id="UP000223247">
    <property type="component" value="Segment"/>
</dbReference>
<dbReference type="KEGG" id="vg:63209242"/>
<evidence type="ECO:0000313" key="1">
    <source>
        <dbReference type="EMBL" id="ASR87159.1"/>
    </source>
</evidence>
<accession>A0A222ZRY7</accession>
<sequence>MGQGQRVSAPAPHRDPVAAQVAGSLAVWLLGRAPGAVCAPTALALALLGVCVPNGAPGRSWAALALCSWALRSWACVPGRCVRSCRANAWLLGVCA</sequence>
<reference evidence="1 2" key="1">
    <citation type="submission" date="2017-05" db="EMBL/GenBank/DDBJ databases">
        <authorList>
            <person name="Stoner T.H."/>
            <person name="Garlena R.A."/>
            <person name="Russell D.A."/>
            <person name="Pope W.H."/>
            <person name="Jacobs-Sera D."/>
            <person name="Hatfull G.F."/>
        </authorList>
    </citation>
    <scope>NUCLEOTIDE SEQUENCE [LARGE SCALE GENOMIC DNA]</scope>
</reference>
<name>A0A222ZRY7_9CAUD</name>
<proteinExistence type="predicted"/>
<keyword evidence="2" id="KW-1185">Reference proteome</keyword>
<dbReference type="RefSeq" id="YP_010012710.1">
    <property type="nucleotide sequence ID" value="NC_053505.1"/>
</dbReference>
<dbReference type="EMBL" id="MF140414">
    <property type="protein sequence ID" value="ASR87159.1"/>
    <property type="molecule type" value="Genomic_DNA"/>
</dbReference>
<evidence type="ECO:0000313" key="2">
    <source>
        <dbReference type="Proteomes" id="UP000223247"/>
    </source>
</evidence>